<keyword evidence="4" id="KW-0645">Protease</keyword>
<protein>
    <recommendedName>
        <fullName evidence="13">Peptidase M14 domain-containing protein</fullName>
    </recommendedName>
</protein>
<gene>
    <name evidence="14" type="ORF">DYB30_013546</name>
</gene>
<dbReference type="EMBL" id="QUTD01007603">
    <property type="protein sequence ID" value="RHY49434.1"/>
    <property type="molecule type" value="Genomic_DNA"/>
</dbReference>
<evidence type="ECO:0000256" key="8">
    <source>
        <dbReference type="ARBA" id="ARBA00022833"/>
    </source>
</evidence>
<keyword evidence="3" id="KW-0121">Carboxypeptidase</keyword>
<keyword evidence="9" id="KW-0482">Metalloprotease</keyword>
<dbReference type="PROSITE" id="PS52035">
    <property type="entry name" value="PEPTIDASE_M14"/>
    <property type="match status" value="1"/>
</dbReference>
<evidence type="ECO:0000256" key="7">
    <source>
        <dbReference type="ARBA" id="ARBA00022801"/>
    </source>
</evidence>
<dbReference type="InterPro" id="IPR000834">
    <property type="entry name" value="Peptidase_M14"/>
</dbReference>
<dbReference type="AlphaFoldDB" id="A0A397CT42"/>
<evidence type="ECO:0000256" key="1">
    <source>
        <dbReference type="ARBA" id="ARBA00001947"/>
    </source>
</evidence>
<dbReference type="PRINTS" id="PR00765">
    <property type="entry name" value="CRBOXYPTASEA"/>
</dbReference>
<evidence type="ECO:0000256" key="6">
    <source>
        <dbReference type="ARBA" id="ARBA00022729"/>
    </source>
</evidence>
<dbReference type="VEuPathDB" id="FungiDB:H257_02937"/>
<evidence type="ECO:0000259" key="13">
    <source>
        <dbReference type="PROSITE" id="PS52035"/>
    </source>
</evidence>
<evidence type="ECO:0000256" key="5">
    <source>
        <dbReference type="ARBA" id="ARBA00022723"/>
    </source>
</evidence>
<evidence type="ECO:0000256" key="9">
    <source>
        <dbReference type="ARBA" id="ARBA00023049"/>
    </source>
</evidence>
<dbReference type="FunFam" id="3.40.630.10:FF:000084">
    <property type="entry name" value="Carboxypeptidase B2"/>
    <property type="match status" value="1"/>
</dbReference>
<dbReference type="GO" id="GO:0008270">
    <property type="term" value="F:zinc ion binding"/>
    <property type="evidence" value="ECO:0007669"/>
    <property type="project" value="InterPro"/>
</dbReference>
<feature type="chain" id="PRO_5017393334" description="Peptidase M14 domain-containing protein" evidence="12">
    <location>
        <begin position="19"/>
        <end position="353"/>
    </location>
</feature>
<feature type="coiled-coil region" evidence="11">
    <location>
        <begin position="27"/>
        <end position="54"/>
    </location>
</feature>
<evidence type="ECO:0000313" key="15">
    <source>
        <dbReference type="Proteomes" id="UP000266643"/>
    </source>
</evidence>
<keyword evidence="11" id="KW-0175">Coiled coil</keyword>
<feature type="domain" description="Peptidase M14" evidence="13">
    <location>
        <begin position="70"/>
        <end position="348"/>
    </location>
</feature>
<organism evidence="14 15">
    <name type="scientific">Aphanomyces astaci</name>
    <name type="common">Crayfish plague agent</name>
    <dbReference type="NCBI Taxonomy" id="112090"/>
    <lineage>
        <taxon>Eukaryota</taxon>
        <taxon>Sar</taxon>
        <taxon>Stramenopiles</taxon>
        <taxon>Oomycota</taxon>
        <taxon>Saprolegniomycetes</taxon>
        <taxon>Saprolegniales</taxon>
        <taxon>Verrucalvaceae</taxon>
        <taxon>Aphanomyces</taxon>
    </lineage>
</organism>
<keyword evidence="5" id="KW-0479">Metal-binding</keyword>
<feature type="signal peptide" evidence="12">
    <location>
        <begin position="1"/>
        <end position="18"/>
    </location>
</feature>
<dbReference type="Pfam" id="PF00246">
    <property type="entry name" value="Peptidase_M14"/>
    <property type="match status" value="1"/>
</dbReference>
<evidence type="ECO:0000256" key="11">
    <source>
        <dbReference type="SAM" id="Coils"/>
    </source>
</evidence>
<dbReference type="GO" id="GO:0005615">
    <property type="term" value="C:extracellular space"/>
    <property type="evidence" value="ECO:0007669"/>
    <property type="project" value="TreeGrafter"/>
</dbReference>
<evidence type="ECO:0000313" key="14">
    <source>
        <dbReference type="EMBL" id="RHY49434.1"/>
    </source>
</evidence>
<dbReference type="GO" id="GO:0004181">
    <property type="term" value="F:metallocarboxypeptidase activity"/>
    <property type="evidence" value="ECO:0007669"/>
    <property type="project" value="InterPro"/>
</dbReference>
<name>A0A397CT42_APHAT</name>
<comment type="similarity">
    <text evidence="2 10">Belongs to the peptidase M14 family.</text>
</comment>
<comment type="caution">
    <text evidence="14">The sequence shown here is derived from an EMBL/GenBank/DDBJ whole genome shotgun (WGS) entry which is preliminary data.</text>
</comment>
<proteinExistence type="inferred from homology"/>
<evidence type="ECO:0000256" key="3">
    <source>
        <dbReference type="ARBA" id="ARBA00022645"/>
    </source>
</evidence>
<evidence type="ECO:0000256" key="12">
    <source>
        <dbReference type="SAM" id="SignalP"/>
    </source>
</evidence>
<dbReference type="PANTHER" id="PTHR11705:SF143">
    <property type="entry name" value="SLL0236 PROTEIN"/>
    <property type="match status" value="1"/>
</dbReference>
<accession>A0A397CT42</accession>
<evidence type="ECO:0000256" key="4">
    <source>
        <dbReference type="ARBA" id="ARBA00022670"/>
    </source>
</evidence>
<evidence type="ECO:0000256" key="2">
    <source>
        <dbReference type="ARBA" id="ARBA00005988"/>
    </source>
</evidence>
<dbReference type="SMART" id="SM00631">
    <property type="entry name" value="Zn_pept"/>
    <property type="match status" value="1"/>
</dbReference>
<dbReference type="PANTHER" id="PTHR11705">
    <property type="entry name" value="PROTEASE FAMILY M14 CARBOXYPEPTIDASE A,B"/>
    <property type="match status" value="1"/>
</dbReference>
<comment type="cofactor">
    <cofactor evidence="1">
        <name>Zn(2+)</name>
        <dbReference type="ChEBI" id="CHEBI:29105"/>
    </cofactor>
</comment>
<feature type="active site" description="Proton donor/acceptor" evidence="10">
    <location>
        <position position="317"/>
    </location>
</feature>
<reference evidence="14 15" key="1">
    <citation type="submission" date="2018-08" db="EMBL/GenBank/DDBJ databases">
        <title>Aphanomyces genome sequencing and annotation.</title>
        <authorList>
            <person name="Minardi D."/>
            <person name="Oidtmann B."/>
            <person name="Van Der Giezen M."/>
            <person name="Studholme D.J."/>
        </authorList>
    </citation>
    <scope>NUCLEOTIDE SEQUENCE [LARGE SCALE GENOMIC DNA]</scope>
    <source>
        <strain evidence="14 15">D2</strain>
    </source>
</reference>
<keyword evidence="6 12" id="KW-0732">Signal</keyword>
<keyword evidence="7" id="KW-0378">Hydrolase</keyword>
<dbReference type="GO" id="GO:0006508">
    <property type="term" value="P:proteolysis"/>
    <property type="evidence" value="ECO:0007669"/>
    <property type="project" value="UniProtKB-KW"/>
</dbReference>
<dbReference type="Proteomes" id="UP000266643">
    <property type="component" value="Unassembled WGS sequence"/>
</dbReference>
<sequence>MKFSLLSAIALFAAATTAQTNNTVADIDDHARMLKEEADEVDNTELNLECHKQNDNYIPSVKAGQYSTSAFHNCFRTSDQIYEFIDTLVIQNPKLLSKFAISKSYKNATIYGYKLSKGHSQSLYFQALLHAREWISGSSIVFSLASILDDIANNHPTAADEYDLYFVPIVNVDGVETSWGVRRFLRTNFFGVDLNRNWPTPFENPKPPVKGDEDWPGLWPLSESENEGINDWLKTKHNEIQGFIDFHSTGGLILYPYADNAEPIGGGFDEKFEVLGRGLQNVLGAYTPKPAHKFYLAYGIFSDYAFREFKKPALTIEIIGSAFNVNASTIPIRGLEVYKGINQFAKEVTVFNG</sequence>
<evidence type="ECO:0000256" key="10">
    <source>
        <dbReference type="PROSITE-ProRule" id="PRU01379"/>
    </source>
</evidence>
<keyword evidence="8" id="KW-0862">Zinc</keyword>
<dbReference type="SUPFAM" id="SSF53187">
    <property type="entry name" value="Zn-dependent exopeptidases"/>
    <property type="match status" value="1"/>
</dbReference>
<dbReference type="Gene3D" id="3.40.630.10">
    <property type="entry name" value="Zn peptidases"/>
    <property type="match status" value="1"/>
</dbReference>